<feature type="compositionally biased region" description="Basic and acidic residues" evidence="1">
    <location>
        <begin position="123"/>
        <end position="136"/>
    </location>
</feature>
<reference evidence="4 5" key="1">
    <citation type="submission" date="2017-04" db="EMBL/GenBank/DDBJ databases">
        <authorList>
            <person name="Afonso C.L."/>
            <person name="Miller P.J."/>
            <person name="Scott M.A."/>
            <person name="Spackman E."/>
            <person name="Goraichik I."/>
            <person name="Dimitrov K.M."/>
            <person name="Suarez D.L."/>
            <person name="Swayne D.E."/>
        </authorList>
    </citation>
    <scope>NUCLEOTIDE SEQUENCE [LARGE SCALE GENOMIC DNA]</scope>
    <source>
        <strain evidence="4 5">DSM 23236</strain>
    </source>
</reference>
<dbReference type="GO" id="GO:0051301">
    <property type="term" value="P:cell division"/>
    <property type="evidence" value="ECO:0007669"/>
    <property type="project" value="UniProtKB-KW"/>
</dbReference>
<dbReference type="PROSITE" id="PS51724">
    <property type="entry name" value="SPOR"/>
    <property type="match status" value="1"/>
</dbReference>
<keyword evidence="2" id="KW-0812">Transmembrane</keyword>
<evidence type="ECO:0000256" key="1">
    <source>
        <dbReference type="SAM" id="MobiDB-lite"/>
    </source>
</evidence>
<dbReference type="SUPFAM" id="SSF110997">
    <property type="entry name" value="Sporulation related repeat"/>
    <property type="match status" value="1"/>
</dbReference>
<keyword evidence="4" id="KW-0131">Cell cycle</keyword>
<dbReference type="Gene3D" id="3.30.70.1070">
    <property type="entry name" value="Sporulation related repeat"/>
    <property type="match status" value="1"/>
</dbReference>
<dbReference type="AlphaFoldDB" id="A0A1W1XU83"/>
<gene>
    <name evidence="4" type="ORF">SAMN02745857_02905</name>
</gene>
<keyword evidence="2" id="KW-0472">Membrane</keyword>
<evidence type="ECO:0000259" key="3">
    <source>
        <dbReference type="PROSITE" id="PS51724"/>
    </source>
</evidence>
<dbReference type="STRING" id="1121001.SAMN02745857_02905"/>
<dbReference type="PANTHER" id="PTHR38687">
    <property type="entry name" value="CELL DIVISION PROTEIN DEDD-RELATED"/>
    <property type="match status" value="1"/>
</dbReference>
<keyword evidence="5" id="KW-1185">Reference proteome</keyword>
<feature type="domain" description="SPOR" evidence="3">
    <location>
        <begin position="143"/>
        <end position="223"/>
    </location>
</feature>
<keyword evidence="2" id="KW-1133">Transmembrane helix</keyword>
<dbReference type="InterPro" id="IPR036680">
    <property type="entry name" value="SPOR-like_sf"/>
</dbReference>
<dbReference type="Proteomes" id="UP000192761">
    <property type="component" value="Unassembled WGS sequence"/>
</dbReference>
<feature type="region of interest" description="Disordered" evidence="1">
    <location>
        <begin position="52"/>
        <end position="90"/>
    </location>
</feature>
<evidence type="ECO:0000313" key="5">
    <source>
        <dbReference type="Proteomes" id="UP000192761"/>
    </source>
</evidence>
<keyword evidence="4" id="KW-0132">Cell division</keyword>
<proteinExistence type="predicted"/>
<dbReference type="InterPro" id="IPR007730">
    <property type="entry name" value="SPOR-like_dom"/>
</dbReference>
<name>A0A1W1XU83_9NEIS</name>
<dbReference type="EMBL" id="FWXD01000017">
    <property type="protein sequence ID" value="SMC27540.1"/>
    <property type="molecule type" value="Genomic_DNA"/>
</dbReference>
<dbReference type="InterPro" id="IPR052521">
    <property type="entry name" value="Cell_div_SPOR-domain"/>
</dbReference>
<dbReference type="GO" id="GO:0042834">
    <property type="term" value="F:peptidoglycan binding"/>
    <property type="evidence" value="ECO:0007669"/>
    <property type="project" value="InterPro"/>
</dbReference>
<feature type="transmembrane region" description="Helical" evidence="2">
    <location>
        <begin position="21"/>
        <end position="45"/>
    </location>
</feature>
<evidence type="ECO:0000256" key="2">
    <source>
        <dbReference type="SAM" id="Phobius"/>
    </source>
</evidence>
<feature type="region of interest" description="Disordered" evidence="1">
    <location>
        <begin position="122"/>
        <end position="144"/>
    </location>
</feature>
<evidence type="ECO:0000313" key="4">
    <source>
        <dbReference type="EMBL" id="SMC27540.1"/>
    </source>
</evidence>
<protein>
    <submittedName>
        <fullName evidence="4">Cell division protein FtsN</fullName>
    </submittedName>
</protein>
<sequence length="223" mass="23206">MARDMKKPRTTGASRAKGGGSSMLTGLFIGLMVGVAIAVAVAFFLNRGTNPFQSKGNGQDTPPDAIGSAPATSTDKGPEILRPNGVSKDEPLATQAPKVASAASAASGVALDFYKVLPQLNDSSDKGDKADTRKPEPTQPAKAEAPKGAYLQVGAFQNEQDADNLKAKLALMGVEANIQSTDLGDKGIWHRVRVGPFTSLSELDKTRGLLKSNNVDSTVVKGN</sequence>
<organism evidence="4 5">
    <name type="scientific">Andreprevotia lacus DSM 23236</name>
    <dbReference type="NCBI Taxonomy" id="1121001"/>
    <lineage>
        <taxon>Bacteria</taxon>
        <taxon>Pseudomonadati</taxon>
        <taxon>Pseudomonadota</taxon>
        <taxon>Betaproteobacteria</taxon>
        <taxon>Neisseriales</taxon>
        <taxon>Chitinibacteraceae</taxon>
        <taxon>Andreprevotia</taxon>
    </lineage>
</organism>
<dbReference type="Pfam" id="PF05036">
    <property type="entry name" value="SPOR"/>
    <property type="match status" value="1"/>
</dbReference>
<accession>A0A1W1XU83</accession>